<feature type="active site" evidence="10">
    <location>
        <position position="238"/>
    </location>
</feature>
<evidence type="ECO:0000256" key="10">
    <source>
        <dbReference type="HAMAP-Rule" id="MF_01808"/>
    </source>
</evidence>
<dbReference type="GO" id="GO:0009037">
    <property type="term" value="F:tyrosine-based site-specific recombinase activity"/>
    <property type="evidence" value="ECO:0007669"/>
    <property type="project" value="UniProtKB-UniRule"/>
</dbReference>
<name>A0A831XD92_GEOME</name>
<evidence type="ECO:0000256" key="6">
    <source>
        <dbReference type="ARBA" id="ARBA00022908"/>
    </source>
</evidence>
<protein>
    <recommendedName>
        <fullName evidence="10 11">Tyrosine recombinase XerC</fullName>
    </recommendedName>
</protein>
<evidence type="ECO:0000256" key="9">
    <source>
        <dbReference type="ARBA" id="ARBA00023306"/>
    </source>
</evidence>
<dbReference type="PANTHER" id="PTHR30349">
    <property type="entry name" value="PHAGE INTEGRASE-RELATED"/>
    <property type="match status" value="1"/>
</dbReference>
<evidence type="ECO:0000256" key="5">
    <source>
        <dbReference type="ARBA" id="ARBA00022829"/>
    </source>
</evidence>
<organism evidence="14">
    <name type="scientific">Geobacter metallireducens</name>
    <dbReference type="NCBI Taxonomy" id="28232"/>
    <lineage>
        <taxon>Bacteria</taxon>
        <taxon>Pseudomonadati</taxon>
        <taxon>Thermodesulfobacteriota</taxon>
        <taxon>Desulfuromonadia</taxon>
        <taxon>Geobacterales</taxon>
        <taxon>Geobacteraceae</taxon>
        <taxon>Geobacter</taxon>
    </lineage>
</organism>
<accession>A0A831XD92</accession>
<dbReference type="InterPro" id="IPR023009">
    <property type="entry name" value="Tyrosine_recombinase_XerC/XerD"/>
</dbReference>
<dbReference type="InterPro" id="IPR044068">
    <property type="entry name" value="CB"/>
</dbReference>
<dbReference type="PANTHER" id="PTHR30349:SF77">
    <property type="entry name" value="TYROSINE RECOMBINASE XERC"/>
    <property type="match status" value="1"/>
</dbReference>
<feature type="active site" evidence="10">
    <location>
        <position position="147"/>
    </location>
</feature>
<feature type="active site" description="O-(3'-phospho-DNA)-tyrosine intermediate" evidence="10">
    <location>
        <position position="273"/>
    </location>
</feature>
<gene>
    <name evidence="10 14" type="primary">xerC</name>
    <name evidence="14" type="ORF">ENQ87_02315</name>
</gene>
<evidence type="ECO:0000256" key="11">
    <source>
        <dbReference type="NCBIfam" id="TIGR02224"/>
    </source>
</evidence>
<evidence type="ECO:0000313" key="14">
    <source>
        <dbReference type="EMBL" id="HEN41202.1"/>
    </source>
</evidence>
<dbReference type="Pfam" id="PF02899">
    <property type="entry name" value="Phage_int_SAM_1"/>
    <property type="match status" value="1"/>
</dbReference>
<dbReference type="Pfam" id="PF00589">
    <property type="entry name" value="Phage_integrase"/>
    <property type="match status" value="1"/>
</dbReference>
<keyword evidence="8 10" id="KW-0233">DNA recombination</keyword>
<dbReference type="GO" id="GO:0003677">
    <property type="term" value="F:DNA binding"/>
    <property type="evidence" value="ECO:0007669"/>
    <property type="project" value="UniProtKB-UniRule"/>
</dbReference>
<dbReference type="AlphaFoldDB" id="A0A831XD92"/>
<dbReference type="Gene3D" id="1.10.150.130">
    <property type="match status" value="1"/>
</dbReference>
<dbReference type="SUPFAM" id="SSF56349">
    <property type="entry name" value="DNA breaking-rejoining enzymes"/>
    <property type="match status" value="1"/>
</dbReference>
<evidence type="ECO:0000256" key="2">
    <source>
        <dbReference type="ARBA" id="ARBA00006657"/>
    </source>
</evidence>
<dbReference type="InterPro" id="IPR011010">
    <property type="entry name" value="DNA_brk_join_enz"/>
</dbReference>
<keyword evidence="6 10" id="KW-0229">DNA integration</keyword>
<dbReference type="InterPro" id="IPR011931">
    <property type="entry name" value="Recomb_XerC"/>
</dbReference>
<evidence type="ECO:0000256" key="1">
    <source>
        <dbReference type="ARBA" id="ARBA00004496"/>
    </source>
</evidence>
<dbReference type="InterPro" id="IPR004107">
    <property type="entry name" value="Integrase_SAM-like_N"/>
</dbReference>
<dbReference type="PROSITE" id="PS51898">
    <property type="entry name" value="TYR_RECOMBINASE"/>
    <property type="match status" value="1"/>
</dbReference>
<keyword evidence="3 10" id="KW-0963">Cytoplasm</keyword>
<keyword evidence="9 10" id="KW-0131">Cell cycle</keyword>
<dbReference type="NCBIfam" id="TIGR02224">
    <property type="entry name" value="recomb_XerC"/>
    <property type="match status" value="1"/>
</dbReference>
<comment type="function">
    <text evidence="10">Site-specific tyrosine recombinase, which acts by catalyzing the cutting and rejoining of the recombining DNA molecules. The XerC-XerD complex is essential to convert dimers of the bacterial chromosome into monomers to permit their segregation at cell division. It also contributes to the segregational stability of plasmids.</text>
</comment>
<comment type="subunit">
    <text evidence="10">Forms a cyclic heterotetrameric complex composed of two molecules of XerC and two molecules of XerD.</text>
</comment>
<comment type="similarity">
    <text evidence="2 10">Belongs to the 'phage' integrase family. XerC subfamily.</text>
</comment>
<sequence>MEQEIAAFIRHLETERNASLHTLAAYRSDLAQFREFTQGELGPAAGPEGVSHLLIRRWLALLHRDHAKSSVGRKLAAVRAFFKHLVRTGRLVKNPAELVSTPKKDKKVPYHLSIDEVTALVETPREPDILSLRDRAILETLYSCGVRVSELTGLDVGGIDLEGGTARVLGKGGKERIVPVGSIARAALSRYLAARSHPPPDAPLFINARGGRLTPRSVRRVVDKHILRIAAMRKISPHTLRHTFATHLLEGGADLRAIQELLGHASLSTTQKYTHVGIDRLMEVYDKAHPKARK</sequence>
<dbReference type="EMBL" id="DSOV01000007">
    <property type="protein sequence ID" value="HEN41202.1"/>
    <property type="molecule type" value="Genomic_DNA"/>
</dbReference>
<comment type="subcellular location">
    <subcellularLocation>
        <location evidence="1 10">Cytoplasm</location>
    </subcellularLocation>
</comment>
<dbReference type="InterPro" id="IPR013762">
    <property type="entry name" value="Integrase-like_cat_sf"/>
</dbReference>
<keyword evidence="4 10" id="KW-0132">Cell division</keyword>
<dbReference type="GO" id="GO:0006313">
    <property type="term" value="P:DNA transposition"/>
    <property type="evidence" value="ECO:0007669"/>
    <property type="project" value="UniProtKB-UniRule"/>
</dbReference>
<dbReference type="InterPro" id="IPR050090">
    <property type="entry name" value="Tyrosine_recombinase_XerCD"/>
</dbReference>
<feature type="domain" description="Tyr recombinase" evidence="12">
    <location>
        <begin position="107"/>
        <end position="286"/>
    </location>
</feature>
<evidence type="ECO:0000256" key="7">
    <source>
        <dbReference type="ARBA" id="ARBA00023125"/>
    </source>
</evidence>
<feature type="active site" evidence="10">
    <location>
        <position position="241"/>
    </location>
</feature>
<comment type="caution">
    <text evidence="14">The sequence shown here is derived from an EMBL/GenBank/DDBJ whole genome shotgun (WGS) entry which is preliminary data.</text>
</comment>
<dbReference type="GO" id="GO:0005737">
    <property type="term" value="C:cytoplasm"/>
    <property type="evidence" value="ECO:0007669"/>
    <property type="project" value="UniProtKB-SubCell"/>
</dbReference>
<dbReference type="PROSITE" id="PS51900">
    <property type="entry name" value="CB"/>
    <property type="match status" value="1"/>
</dbReference>
<reference evidence="14" key="1">
    <citation type="journal article" date="2020" name="mSystems">
        <title>Genome- and Community-Level Interaction Insights into Carbon Utilization and Element Cycling Functions of Hydrothermarchaeota in Hydrothermal Sediment.</title>
        <authorList>
            <person name="Zhou Z."/>
            <person name="Liu Y."/>
            <person name="Xu W."/>
            <person name="Pan J."/>
            <person name="Luo Z.H."/>
            <person name="Li M."/>
        </authorList>
    </citation>
    <scope>NUCLEOTIDE SEQUENCE [LARGE SCALE GENOMIC DNA]</scope>
    <source>
        <strain evidence="14">SpSt-349</strain>
    </source>
</reference>
<dbReference type="SUPFAM" id="SSF47823">
    <property type="entry name" value="lambda integrase-like, N-terminal domain"/>
    <property type="match status" value="1"/>
</dbReference>
<evidence type="ECO:0000256" key="4">
    <source>
        <dbReference type="ARBA" id="ARBA00022618"/>
    </source>
</evidence>
<feature type="domain" description="Core-binding (CB)" evidence="13">
    <location>
        <begin position="1"/>
        <end position="86"/>
    </location>
</feature>
<proteinExistence type="inferred from homology"/>
<evidence type="ECO:0000256" key="3">
    <source>
        <dbReference type="ARBA" id="ARBA00022490"/>
    </source>
</evidence>
<feature type="active site" evidence="10">
    <location>
        <position position="264"/>
    </location>
</feature>
<dbReference type="Gene3D" id="1.10.443.10">
    <property type="entry name" value="Intergrase catalytic core"/>
    <property type="match status" value="1"/>
</dbReference>
<dbReference type="GO" id="GO:0051301">
    <property type="term" value="P:cell division"/>
    <property type="evidence" value="ECO:0007669"/>
    <property type="project" value="UniProtKB-UniRule"/>
</dbReference>
<feature type="active site" evidence="10">
    <location>
        <position position="171"/>
    </location>
</feature>
<evidence type="ECO:0000259" key="13">
    <source>
        <dbReference type="PROSITE" id="PS51900"/>
    </source>
</evidence>
<dbReference type="CDD" id="cd00798">
    <property type="entry name" value="INT_XerDC_C"/>
    <property type="match status" value="1"/>
</dbReference>
<keyword evidence="7 10" id="KW-0238">DNA-binding</keyword>
<evidence type="ECO:0000256" key="8">
    <source>
        <dbReference type="ARBA" id="ARBA00023172"/>
    </source>
</evidence>
<evidence type="ECO:0000259" key="12">
    <source>
        <dbReference type="PROSITE" id="PS51898"/>
    </source>
</evidence>
<dbReference type="HAMAP" id="MF_01808">
    <property type="entry name" value="Recomb_XerC_XerD"/>
    <property type="match status" value="1"/>
</dbReference>
<keyword evidence="5 10" id="KW-0159">Chromosome partition</keyword>
<dbReference type="InterPro" id="IPR010998">
    <property type="entry name" value="Integrase_recombinase_N"/>
</dbReference>
<dbReference type="InterPro" id="IPR002104">
    <property type="entry name" value="Integrase_catalytic"/>
</dbReference>
<dbReference type="GO" id="GO:0007059">
    <property type="term" value="P:chromosome segregation"/>
    <property type="evidence" value="ECO:0007669"/>
    <property type="project" value="UniProtKB-UniRule"/>
</dbReference>
<dbReference type="NCBIfam" id="NF001399">
    <property type="entry name" value="PRK00283.1"/>
    <property type="match status" value="1"/>
</dbReference>